<keyword evidence="4" id="KW-1185">Reference proteome</keyword>
<gene>
    <name evidence="3" type="primary">IL10RA</name>
    <name evidence="3" type="ORF">AV530_013771</name>
</gene>
<dbReference type="STRING" id="372326.A0A1V4J868"/>
<protein>
    <submittedName>
        <fullName evidence="3">Interleukin-10 receptor subunit alpha</fullName>
    </submittedName>
</protein>
<evidence type="ECO:0000256" key="1">
    <source>
        <dbReference type="SAM" id="MobiDB-lite"/>
    </source>
</evidence>
<evidence type="ECO:0000259" key="2">
    <source>
        <dbReference type="PROSITE" id="PS50853"/>
    </source>
</evidence>
<dbReference type="InterPro" id="IPR015373">
    <property type="entry name" value="Interferon/interleukin_rcp_dom"/>
</dbReference>
<dbReference type="Gene3D" id="2.60.40.10">
    <property type="entry name" value="Immunoglobulins"/>
    <property type="match status" value="2"/>
</dbReference>
<dbReference type="PROSITE" id="PS50853">
    <property type="entry name" value="FN3"/>
    <property type="match status" value="1"/>
</dbReference>
<dbReference type="SUPFAM" id="SSF49265">
    <property type="entry name" value="Fibronectin type III"/>
    <property type="match status" value="2"/>
</dbReference>
<dbReference type="FunFam" id="2.60.40.10:FF:002863">
    <property type="entry name" value="Uncharacterized protein"/>
    <property type="match status" value="1"/>
</dbReference>
<proteinExistence type="predicted"/>
<feature type="domain" description="Fibronectin type-III" evidence="2">
    <location>
        <begin position="54"/>
        <end position="149"/>
    </location>
</feature>
<dbReference type="GO" id="GO:0004896">
    <property type="term" value="F:cytokine receptor activity"/>
    <property type="evidence" value="ECO:0007669"/>
    <property type="project" value="TreeGrafter"/>
</dbReference>
<comment type="caution">
    <text evidence="3">The sequence shown here is derived from an EMBL/GenBank/DDBJ whole genome shotgun (WGS) entry which is preliminary data.</text>
</comment>
<dbReference type="InterPro" id="IPR003961">
    <property type="entry name" value="FN3_dom"/>
</dbReference>
<feature type="compositionally biased region" description="Polar residues" evidence="1">
    <location>
        <begin position="447"/>
        <end position="459"/>
    </location>
</feature>
<feature type="region of interest" description="Disordered" evidence="1">
    <location>
        <begin position="425"/>
        <end position="459"/>
    </location>
</feature>
<dbReference type="PANTHER" id="PTHR20859">
    <property type="entry name" value="INTERFERON/INTERLEUKIN RECEPTOR"/>
    <property type="match status" value="1"/>
</dbReference>
<dbReference type="Pfam" id="PF09294">
    <property type="entry name" value="Interfer-bind"/>
    <property type="match status" value="1"/>
</dbReference>
<organism evidence="3 4">
    <name type="scientific">Patagioenas fasciata monilis</name>
    <dbReference type="NCBI Taxonomy" id="372326"/>
    <lineage>
        <taxon>Eukaryota</taxon>
        <taxon>Metazoa</taxon>
        <taxon>Chordata</taxon>
        <taxon>Craniata</taxon>
        <taxon>Vertebrata</taxon>
        <taxon>Euteleostomi</taxon>
        <taxon>Archelosauria</taxon>
        <taxon>Archosauria</taxon>
        <taxon>Dinosauria</taxon>
        <taxon>Saurischia</taxon>
        <taxon>Theropoda</taxon>
        <taxon>Coelurosauria</taxon>
        <taxon>Aves</taxon>
        <taxon>Neognathae</taxon>
        <taxon>Neoaves</taxon>
        <taxon>Columbimorphae</taxon>
        <taxon>Columbiformes</taxon>
        <taxon>Columbidae</taxon>
        <taxon>Patagioenas</taxon>
    </lineage>
</organism>
<keyword evidence="3" id="KW-0675">Receptor</keyword>
<dbReference type="InterPro" id="IPR013783">
    <property type="entry name" value="Ig-like_fold"/>
</dbReference>
<dbReference type="PANTHER" id="PTHR20859:SF90">
    <property type="entry name" value="INTERLEUKIN-10 RECEPTOR SUBUNIT ALPHA"/>
    <property type="match status" value="1"/>
</dbReference>
<dbReference type="InterPro" id="IPR036116">
    <property type="entry name" value="FN3_sf"/>
</dbReference>
<feature type="region of interest" description="Disordered" evidence="1">
    <location>
        <begin position="520"/>
        <end position="548"/>
    </location>
</feature>
<evidence type="ECO:0000313" key="4">
    <source>
        <dbReference type="Proteomes" id="UP000190648"/>
    </source>
</evidence>
<dbReference type="EMBL" id="LSYS01008642">
    <property type="protein sequence ID" value="OPJ68280.1"/>
    <property type="molecule type" value="Genomic_DNA"/>
</dbReference>
<dbReference type="Pfam" id="PF01108">
    <property type="entry name" value="Tissue_fac"/>
    <property type="match status" value="1"/>
</dbReference>
<dbReference type="CDD" id="cd00063">
    <property type="entry name" value="FN3"/>
    <property type="match status" value="1"/>
</dbReference>
<evidence type="ECO:0000313" key="3">
    <source>
        <dbReference type="EMBL" id="OPJ68280.1"/>
    </source>
</evidence>
<dbReference type="InterPro" id="IPR050650">
    <property type="entry name" value="Type-II_Cytokine-TF_Rcpt"/>
</dbReference>
<accession>A0A1V4J868</accession>
<dbReference type="Proteomes" id="UP000190648">
    <property type="component" value="Unassembled WGS sequence"/>
</dbReference>
<sequence>MEADRPGQFPAISVWVGVRSPPSTRGQAAGKAVEDTRQHHLTLAVGPAGEKLARPRDVRFAAETAHHLLRWEPGHGAPGDVRYEVEHKVYGTNVSWTAVPNCMKILGCSCDLTYYTLDPSHRYFARVRAVSGNHTSPWERTNAFSPQEATLRLSGQSLSVQGNSIRVQLQLLLSAGNLTVRYDDIQRHARKYGVYIRRAQDNRTYEVEYAAPEFNISSLFWNTEYCLSVEPRVASRPTRAVRTAEQCVTIGQRDRTSELVLSIVSSSFITAFLLSLLGCLLVCTYIKKPMRPPSVLKSFIKQSSLWMEQESSSSGSRDTDPVQQLFLCPKEPRQDGAPNGSTSTAQLPLENSWQLPAWPEDRICLMGTGPTASGDSSCTSTDSGICLQTSSSELSCSSSLESQGYKRQLPAGDDSGMGLGITCPRPMYPPGSGTSPAEARQPCGGELSTSPSASQDSQQDIEFRGYLQQSKGTVEPRQDPADGVPFLGCAGSPQGLGSTDIVLDVECSKLAVAKGYLKQSSPKHPCSHTQDLAPWGSPRDPPAWDFSSQLGPQAPALLSYGAPGATSASKAGPEFLKAPLDSSIFNTDLLGTLPFVSSLSTNQRLMLQIKPLSLLSEDGKDSRL</sequence>
<dbReference type="GO" id="GO:0005886">
    <property type="term" value="C:plasma membrane"/>
    <property type="evidence" value="ECO:0007669"/>
    <property type="project" value="TreeGrafter"/>
</dbReference>
<name>A0A1V4J868_PATFA</name>
<dbReference type="OrthoDB" id="9886749at2759"/>
<reference evidence="3 4" key="1">
    <citation type="submission" date="2016-02" db="EMBL/GenBank/DDBJ databases">
        <title>Band-tailed pigeon sequencing and assembly.</title>
        <authorList>
            <person name="Soares A.E."/>
            <person name="Novak B.J."/>
            <person name="Rice E.S."/>
            <person name="O'Connell B."/>
            <person name="Chang D."/>
            <person name="Weber S."/>
            <person name="Shapiro B."/>
        </authorList>
    </citation>
    <scope>NUCLEOTIDE SEQUENCE [LARGE SCALE GENOMIC DNA]</scope>
    <source>
        <strain evidence="3">BTP2013</strain>
        <tissue evidence="3">Blood</tissue>
    </source>
</reference>
<dbReference type="AlphaFoldDB" id="A0A1V4J868"/>
<feature type="compositionally biased region" description="Polar residues" evidence="1">
    <location>
        <begin position="520"/>
        <end position="530"/>
    </location>
</feature>